<evidence type="ECO:0000256" key="1">
    <source>
        <dbReference type="ARBA" id="ARBA00022737"/>
    </source>
</evidence>
<proteinExistence type="predicted"/>
<dbReference type="AlphaFoldDB" id="A0AAV9B845"/>
<comment type="caution">
    <text evidence="3">The sequence shown here is derived from an EMBL/GenBank/DDBJ whole genome shotgun (WGS) entry which is preliminary data.</text>
</comment>
<dbReference type="EMBL" id="JAUJYN010000004">
    <property type="protein sequence ID" value="KAK1272483.1"/>
    <property type="molecule type" value="Genomic_DNA"/>
</dbReference>
<sequence length="172" mass="20144">MEIPDRVEPLRSLLAFQGHNMMEIPEHLFVKLKHLCILNLSGTVIQYLPNFIGDLARLRYLDLSNTPIVELPDTFSNLQYLQTLNLSGFFEFTKLPNDFSRVRSLRHFHVESQRCIMPEEIGTLTDLQTLWEFRIHDKDSEGVLRSIIELRTLSELRYLAIEGLDECRAEQR</sequence>
<evidence type="ECO:0000259" key="2">
    <source>
        <dbReference type="Pfam" id="PF23598"/>
    </source>
</evidence>
<feature type="domain" description="Disease resistance R13L4/SHOC-2-like LRR" evidence="2">
    <location>
        <begin position="10"/>
        <end position="163"/>
    </location>
</feature>
<dbReference type="Gene3D" id="3.80.10.10">
    <property type="entry name" value="Ribonuclease Inhibitor"/>
    <property type="match status" value="1"/>
</dbReference>
<dbReference type="InterPro" id="IPR032675">
    <property type="entry name" value="LRR_dom_sf"/>
</dbReference>
<dbReference type="SUPFAM" id="SSF52058">
    <property type="entry name" value="L domain-like"/>
    <property type="match status" value="1"/>
</dbReference>
<evidence type="ECO:0000313" key="4">
    <source>
        <dbReference type="Proteomes" id="UP001179952"/>
    </source>
</evidence>
<name>A0AAV9B845_ACOGR</name>
<dbReference type="PANTHER" id="PTHR47186:SF3">
    <property type="entry name" value="OS09G0267800 PROTEIN"/>
    <property type="match status" value="1"/>
</dbReference>
<protein>
    <recommendedName>
        <fullName evidence="2">Disease resistance R13L4/SHOC-2-like LRR domain-containing protein</fullName>
    </recommendedName>
</protein>
<accession>A0AAV9B845</accession>
<dbReference type="InterPro" id="IPR055414">
    <property type="entry name" value="LRR_R13L4/SHOC2-like"/>
</dbReference>
<gene>
    <name evidence="3" type="ORF">QJS04_geneDACA007954</name>
</gene>
<dbReference type="Pfam" id="PF23598">
    <property type="entry name" value="LRR_14"/>
    <property type="match status" value="1"/>
</dbReference>
<keyword evidence="1" id="KW-0677">Repeat</keyword>
<reference evidence="3" key="2">
    <citation type="submission" date="2023-06" db="EMBL/GenBank/DDBJ databases">
        <authorList>
            <person name="Ma L."/>
            <person name="Liu K.-W."/>
            <person name="Li Z."/>
            <person name="Hsiao Y.-Y."/>
            <person name="Qi Y."/>
            <person name="Fu T."/>
            <person name="Tang G."/>
            <person name="Zhang D."/>
            <person name="Sun W.-H."/>
            <person name="Liu D.-K."/>
            <person name="Li Y."/>
            <person name="Chen G.-Z."/>
            <person name="Liu X.-D."/>
            <person name="Liao X.-Y."/>
            <person name="Jiang Y.-T."/>
            <person name="Yu X."/>
            <person name="Hao Y."/>
            <person name="Huang J."/>
            <person name="Zhao X.-W."/>
            <person name="Ke S."/>
            <person name="Chen Y.-Y."/>
            <person name="Wu W.-L."/>
            <person name="Hsu J.-L."/>
            <person name="Lin Y.-F."/>
            <person name="Huang M.-D."/>
            <person name="Li C.-Y."/>
            <person name="Huang L."/>
            <person name="Wang Z.-W."/>
            <person name="Zhao X."/>
            <person name="Zhong W.-Y."/>
            <person name="Peng D.-H."/>
            <person name="Ahmad S."/>
            <person name="Lan S."/>
            <person name="Zhang J.-S."/>
            <person name="Tsai W.-C."/>
            <person name="Van De Peer Y."/>
            <person name="Liu Z.-J."/>
        </authorList>
    </citation>
    <scope>NUCLEOTIDE SEQUENCE</scope>
    <source>
        <strain evidence="3">SCP</strain>
        <tissue evidence="3">Leaves</tissue>
    </source>
</reference>
<reference evidence="3" key="1">
    <citation type="journal article" date="2023" name="Nat. Commun.">
        <title>Diploid and tetraploid genomes of Acorus and the evolution of monocots.</title>
        <authorList>
            <person name="Ma L."/>
            <person name="Liu K.W."/>
            <person name="Li Z."/>
            <person name="Hsiao Y.Y."/>
            <person name="Qi Y."/>
            <person name="Fu T."/>
            <person name="Tang G.D."/>
            <person name="Zhang D."/>
            <person name="Sun W.H."/>
            <person name="Liu D.K."/>
            <person name="Li Y."/>
            <person name="Chen G.Z."/>
            <person name="Liu X.D."/>
            <person name="Liao X.Y."/>
            <person name="Jiang Y.T."/>
            <person name="Yu X."/>
            <person name="Hao Y."/>
            <person name="Huang J."/>
            <person name="Zhao X.W."/>
            <person name="Ke S."/>
            <person name="Chen Y.Y."/>
            <person name="Wu W.L."/>
            <person name="Hsu J.L."/>
            <person name="Lin Y.F."/>
            <person name="Huang M.D."/>
            <person name="Li C.Y."/>
            <person name="Huang L."/>
            <person name="Wang Z.W."/>
            <person name="Zhao X."/>
            <person name="Zhong W.Y."/>
            <person name="Peng D.H."/>
            <person name="Ahmad S."/>
            <person name="Lan S."/>
            <person name="Zhang J.S."/>
            <person name="Tsai W.C."/>
            <person name="Van de Peer Y."/>
            <person name="Liu Z.J."/>
        </authorList>
    </citation>
    <scope>NUCLEOTIDE SEQUENCE</scope>
    <source>
        <strain evidence="3">SCP</strain>
    </source>
</reference>
<evidence type="ECO:0000313" key="3">
    <source>
        <dbReference type="EMBL" id="KAK1272483.1"/>
    </source>
</evidence>
<keyword evidence="4" id="KW-1185">Reference proteome</keyword>
<dbReference type="PANTHER" id="PTHR47186">
    <property type="entry name" value="LEUCINE-RICH REPEAT-CONTAINING PROTEIN 57"/>
    <property type="match status" value="1"/>
</dbReference>
<organism evidence="3 4">
    <name type="scientific">Acorus gramineus</name>
    <name type="common">Dwarf sweet flag</name>
    <dbReference type="NCBI Taxonomy" id="55184"/>
    <lineage>
        <taxon>Eukaryota</taxon>
        <taxon>Viridiplantae</taxon>
        <taxon>Streptophyta</taxon>
        <taxon>Embryophyta</taxon>
        <taxon>Tracheophyta</taxon>
        <taxon>Spermatophyta</taxon>
        <taxon>Magnoliopsida</taxon>
        <taxon>Liliopsida</taxon>
        <taxon>Acoraceae</taxon>
        <taxon>Acorus</taxon>
    </lineage>
</organism>
<dbReference type="Proteomes" id="UP001179952">
    <property type="component" value="Unassembled WGS sequence"/>
</dbReference>